<gene>
    <name evidence="3" type="ORF">SAMN04487997_3450</name>
</gene>
<keyword evidence="1 3" id="KW-0808">Transferase</keyword>
<dbReference type="GO" id="GO:0008476">
    <property type="term" value="F:protein-tyrosine sulfotransferase activity"/>
    <property type="evidence" value="ECO:0007669"/>
    <property type="project" value="InterPro"/>
</dbReference>
<dbReference type="Proteomes" id="UP000199420">
    <property type="component" value="Unassembled WGS sequence"/>
</dbReference>
<dbReference type="InterPro" id="IPR026634">
    <property type="entry name" value="TPST-like"/>
</dbReference>
<feature type="region of interest" description="Disordered" evidence="2">
    <location>
        <begin position="1"/>
        <end position="48"/>
    </location>
</feature>
<name>A0A1H6ZA75_9GAMM</name>
<reference evidence="3 4" key="1">
    <citation type="submission" date="2016-10" db="EMBL/GenBank/DDBJ databases">
        <authorList>
            <person name="de Groot N.N."/>
        </authorList>
    </citation>
    <scope>NUCLEOTIDE SEQUENCE [LARGE SCALE GENOMIC DNA]</scope>
    <source>
        <strain evidence="3 4">DSM 26515</strain>
    </source>
</reference>
<dbReference type="OrthoDB" id="9815894at2"/>
<dbReference type="AlphaFoldDB" id="A0A1H6ZA75"/>
<dbReference type="PANTHER" id="PTHR12788">
    <property type="entry name" value="PROTEIN-TYROSINE SULFOTRANSFERASE 2"/>
    <property type="match status" value="1"/>
</dbReference>
<protein>
    <submittedName>
        <fullName evidence="3">Sulfotransferase family protein</fullName>
    </submittedName>
</protein>
<evidence type="ECO:0000256" key="2">
    <source>
        <dbReference type="SAM" id="MobiDB-lite"/>
    </source>
</evidence>
<sequence>MNWNSLADRDGGQGRPSGGPVPIPAAGRDPRGTPPETCQSPSGERPPVFLLGSHKSGSSLLRSLLDGHPELAVLPKETHLFQFTDHWVNYRRRRNLPHGLEGNELVERMLDQIRLDTRPGNPYADAPGFAYRMEVLEPRLRALDPTDMPAFFMGYMRAAYEAAAGTPPRDGSMLVEKSVEHAEFAYVLARYFPGARFIHIVRNPYATVVALRRMLQANTGNFPYLWPMACSLHNSYHHLFTNRLAVPDYLCIRFEDLLGHIAATMRQVASFLDIDYLDLLTRPTSMGEHWQGNSTSNEAFGGVSHKPLEAWKAQITDYEIALANMVAGPVLEDFGYERLEARHPSRRARRERAKTYLANRLALSLGI</sequence>
<dbReference type="SUPFAM" id="SSF52540">
    <property type="entry name" value="P-loop containing nucleoside triphosphate hydrolases"/>
    <property type="match status" value="1"/>
</dbReference>
<proteinExistence type="predicted"/>
<evidence type="ECO:0000256" key="1">
    <source>
        <dbReference type="ARBA" id="ARBA00022679"/>
    </source>
</evidence>
<dbReference type="STRING" id="529704.SAMN02927913_3492"/>
<evidence type="ECO:0000313" key="3">
    <source>
        <dbReference type="EMBL" id="SEJ45775.1"/>
    </source>
</evidence>
<accession>A0A1H6ZA75</accession>
<dbReference type="Pfam" id="PF13469">
    <property type="entry name" value="Sulfotransfer_3"/>
    <property type="match status" value="1"/>
</dbReference>
<dbReference type="InterPro" id="IPR027417">
    <property type="entry name" value="P-loop_NTPase"/>
</dbReference>
<dbReference type="Gene3D" id="3.40.50.300">
    <property type="entry name" value="P-loop containing nucleotide triphosphate hydrolases"/>
    <property type="match status" value="1"/>
</dbReference>
<dbReference type="EMBL" id="FNYC01000008">
    <property type="protein sequence ID" value="SEJ45775.1"/>
    <property type="molecule type" value="Genomic_DNA"/>
</dbReference>
<evidence type="ECO:0000313" key="4">
    <source>
        <dbReference type="Proteomes" id="UP000199420"/>
    </source>
</evidence>
<keyword evidence="4" id="KW-1185">Reference proteome</keyword>
<organism evidence="3 4">
    <name type="scientific">Frateuria terrea</name>
    <dbReference type="NCBI Taxonomy" id="529704"/>
    <lineage>
        <taxon>Bacteria</taxon>
        <taxon>Pseudomonadati</taxon>
        <taxon>Pseudomonadota</taxon>
        <taxon>Gammaproteobacteria</taxon>
        <taxon>Lysobacterales</taxon>
        <taxon>Rhodanobacteraceae</taxon>
        <taxon>Frateuria</taxon>
    </lineage>
</organism>
<dbReference type="PANTHER" id="PTHR12788:SF10">
    <property type="entry name" value="PROTEIN-TYROSINE SULFOTRANSFERASE"/>
    <property type="match status" value="1"/>
</dbReference>
<dbReference type="RefSeq" id="WP_091340067.1">
    <property type="nucleotide sequence ID" value="NZ_FNYC01000008.1"/>
</dbReference>